<name>A0A837C7L3_9BRAD</name>
<dbReference type="SUPFAM" id="SSF54292">
    <property type="entry name" value="2Fe-2S ferredoxin-like"/>
    <property type="match status" value="1"/>
</dbReference>
<evidence type="ECO:0000256" key="2">
    <source>
        <dbReference type="ARBA" id="ARBA00022723"/>
    </source>
</evidence>
<feature type="compositionally biased region" description="Basic residues" evidence="6">
    <location>
        <begin position="10"/>
        <end position="20"/>
    </location>
</feature>
<evidence type="ECO:0000256" key="5">
    <source>
        <dbReference type="ARBA" id="ARBA00023014"/>
    </source>
</evidence>
<evidence type="ECO:0000313" key="8">
    <source>
        <dbReference type="EMBL" id="KGJ64763.1"/>
    </source>
</evidence>
<dbReference type="InterPro" id="IPR001041">
    <property type="entry name" value="2Fe-2S_ferredoxin-type"/>
</dbReference>
<dbReference type="AlphaFoldDB" id="A0A837C7L3"/>
<evidence type="ECO:0000256" key="4">
    <source>
        <dbReference type="ARBA" id="ARBA00023004"/>
    </source>
</evidence>
<keyword evidence="2" id="KW-0479">Metal-binding</keyword>
<sequence length="269" mass="29229">MGACSYSQQRTRHKREKRRAKGADIQGQRLAPAAEPSRHRRSGDRFRKLPARSRHALAAARNIVAESRTCDNRHDDLSMTRSPQNPSCKVPFALSLIGITTNIREDFTVSTVKLTVNGKAVAVDVEDRTLLVHLLRDHLNLTGTHVGCDTSQCGACVVHMDGRAVKSCTMLAGQADGASVTTIEGIAKGDELHPMQAAFRDNHGLQCGYCTPGMIMSAIDIVHRHGGELDEATVRQELEGNICRCTGYHNIVKAVLDAAGRMKVAQAAE</sequence>
<feature type="region of interest" description="Disordered" evidence="6">
    <location>
        <begin position="1"/>
        <end position="49"/>
    </location>
</feature>
<dbReference type="PANTHER" id="PTHR44379:SF5">
    <property type="entry name" value="OXIDOREDUCTASE WITH IRON-SULFUR SUBUNIT"/>
    <property type="match status" value="1"/>
</dbReference>
<dbReference type="GO" id="GO:0016491">
    <property type="term" value="F:oxidoreductase activity"/>
    <property type="evidence" value="ECO:0007669"/>
    <property type="project" value="UniProtKB-KW"/>
</dbReference>
<feature type="compositionally biased region" description="Basic residues" evidence="6">
    <location>
        <begin position="38"/>
        <end position="49"/>
    </location>
</feature>
<proteinExistence type="predicted"/>
<dbReference type="InterPro" id="IPR036884">
    <property type="entry name" value="2Fe-2S-bd_dom_sf"/>
</dbReference>
<dbReference type="Pfam" id="PF01799">
    <property type="entry name" value="Fer2_2"/>
    <property type="match status" value="1"/>
</dbReference>
<keyword evidence="5" id="KW-0411">Iron-sulfur</keyword>
<evidence type="ECO:0000256" key="6">
    <source>
        <dbReference type="SAM" id="MobiDB-lite"/>
    </source>
</evidence>
<dbReference type="InterPro" id="IPR051452">
    <property type="entry name" value="Diverse_Oxidoreductases"/>
</dbReference>
<gene>
    <name evidence="8" type="ORF">BJA5080_07462</name>
</gene>
<evidence type="ECO:0000256" key="3">
    <source>
        <dbReference type="ARBA" id="ARBA00023002"/>
    </source>
</evidence>
<dbReference type="InterPro" id="IPR012675">
    <property type="entry name" value="Beta-grasp_dom_sf"/>
</dbReference>
<dbReference type="FunFam" id="3.10.20.30:FF:000020">
    <property type="entry name" value="Xanthine dehydrogenase iron-sulfur subunit"/>
    <property type="match status" value="1"/>
</dbReference>
<reference evidence="8 9" key="1">
    <citation type="journal article" date="2014" name="BMC Genomics">
        <title>Comparative genomics of Bradyrhizobium japonicum CPAC 15 and Bradyrhizobium diazoefficiens CPAC 7: elite model strains for understanding symbiotic performance with soybean.</title>
        <authorList>
            <person name="Siqueira A.F."/>
            <person name="Ormeno-Orrillo E."/>
            <person name="Souza R.C."/>
            <person name="Rodrigues E.P."/>
            <person name="Almeida L.G."/>
            <person name="Barcellos F.G."/>
            <person name="Batista J.S."/>
            <person name="Nakatami A.S."/>
            <person name="Martinez-Romero E."/>
            <person name="Vasconcelos A.T."/>
            <person name="Hungria M."/>
        </authorList>
    </citation>
    <scope>NUCLEOTIDE SEQUENCE [LARGE SCALE GENOMIC DNA]</scope>
    <source>
        <strain evidence="8 9">SEMIA 5080</strain>
    </source>
</reference>
<protein>
    <submittedName>
        <fullName evidence="8">Putative carbon monoxide dehydrogenase small chain</fullName>
    </submittedName>
</protein>
<dbReference type="Pfam" id="PF00111">
    <property type="entry name" value="Fer2"/>
    <property type="match status" value="1"/>
</dbReference>
<accession>A0A837C7L3</accession>
<dbReference type="PROSITE" id="PS51085">
    <property type="entry name" value="2FE2S_FER_2"/>
    <property type="match status" value="1"/>
</dbReference>
<comment type="caution">
    <text evidence="8">The sequence shown here is derived from an EMBL/GenBank/DDBJ whole genome shotgun (WGS) entry which is preliminary data.</text>
</comment>
<dbReference type="FunFam" id="1.10.150.120:FF:000003">
    <property type="entry name" value="Carbon monoxide dehydrogenase, small subunit"/>
    <property type="match status" value="1"/>
</dbReference>
<evidence type="ECO:0000259" key="7">
    <source>
        <dbReference type="PROSITE" id="PS51085"/>
    </source>
</evidence>
<dbReference type="Gene3D" id="1.10.150.120">
    <property type="entry name" value="[2Fe-2S]-binding domain"/>
    <property type="match status" value="1"/>
</dbReference>
<dbReference type="EMBL" id="ADOU02000007">
    <property type="protein sequence ID" value="KGJ64763.1"/>
    <property type="molecule type" value="Genomic_DNA"/>
</dbReference>
<evidence type="ECO:0000313" key="9">
    <source>
        <dbReference type="Proteomes" id="UP000024900"/>
    </source>
</evidence>
<evidence type="ECO:0000256" key="1">
    <source>
        <dbReference type="ARBA" id="ARBA00022714"/>
    </source>
</evidence>
<feature type="domain" description="2Fe-2S ferredoxin-type" evidence="7">
    <location>
        <begin position="110"/>
        <end position="186"/>
    </location>
</feature>
<dbReference type="Gene3D" id="3.10.20.30">
    <property type="match status" value="1"/>
</dbReference>
<dbReference type="SUPFAM" id="SSF47741">
    <property type="entry name" value="CO dehydrogenase ISP C-domain like"/>
    <property type="match status" value="1"/>
</dbReference>
<dbReference type="Proteomes" id="UP000024900">
    <property type="component" value="Unassembled WGS sequence"/>
</dbReference>
<dbReference type="GO" id="GO:0051537">
    <property type="term" value="F:2 iron, 2 sulfur cluster binding"/>
    <property type="evidence" value="ECO:0007669"/>
    <property type="project" value="UniProtKB-KW"/>
</dbReference>
<dbReference type="InterPro" id="IPR002888">
    <property type="entry name" value="2Fe-2S-bd"/>
</dbReference>
<dbReference type="GO" id="GO:0046872">
    <property type="term" value="F:metal ion binding"/>
    <property type="evidence" value="ECO:0007669"/>
    <property type="project" value="UniProtKB-KW"/>
</dbReference>
<keyword evidence="4" id="KW-0408">Iron</keyword>
<dbReference type="CDD" id="cd00207">
    <property type="entry name" value="fer2"/>
    <property type="match status" value="1"/>
</dbReference>
<dbReference type="InterPro" id="IPR036010">
    <property type="entry name" value="2Fe-2S_ferredoxin-like_sf"/>
</dbReference>
<organism evidence="8 9">
    <name type="scientific">Bradyrhizobium diazoefficiens SEMIA 5080</name>
    <dbReference type="NCBI Taxonomy" id="754504"/>
    <lineage>
        <taxon>Bacteria</taxon>
        <taxon>Pseudomonadati</taxon>
        <taxon>Pseudomonadota</taxon>
        <taxon>Alphaproteobacteria</taxon>
        <taxon>Hyphomicrobiales</taxon>
        <taxon>Nitrobacteraceae</taxon>
        <taxon>Bradyrhizobium</taxon>
    </lineage>
</organism>
<keyword evidence="1" id="KW-0001">2Fe-2S</keyword>
<dbReference type="PANTHER" id="PTHR44379">
    <property type="entry name" value="OXIDOREDUCTASE WITH IRON-SULFUR SUBUNIT"/>
    <property type="match status" value="1"/>
</dbReference>
<keyword evidence="3" id="KW-0560">Oxidoreductase</keyword>